<dbReference type="InterPro" id="IPR012543">
    <property type="entry name" value="DUF1694"/>
</dbReference>
<evidence type="ECO:0000313" key="1">
    <source>
        <dbReference type="EMBL" id="MBP2257188.1"/>
    </source>
</evidence>
<dbReference type="InterPro" id="IPR029064">
    <property type="entry name" value="Ribosomal_eL30-like_sf"/>
</dbReference>
<organism evidence="1 2">
    <name type="scientific">Virgibacillus alimentarius</name>
    <dbReference type="NCBI Taxonomy" id="698769"/>
    <lineage>
        <taxon>Bacteria</taxon>
        <taxon>Bacillati</taxon>
        <taxon>Bacillota</taxon>
        <taxon>Bacilli</taxon>
        <taxon>Bacillales</taxon>
        <taxon>Bacillaceae</taxon>
        <taxon>Virgibacillus</taxon>
    </lineage>
</organism>
<evidence type="ECO:0000313" key="2">
    <source>
        <dbReference type="Proteomes" id="UP001519294"/>
    </source>
</evidence>
<dbReference type="RefSeq" id="WP_226370888.1">
    <property type="nucleotide sequence ID" value="NZ_JAGIKX010000006.1"/>
</dbReference>
<sequence>MSKKNVEDYLTEGIYGLNRPKEAERHYFLGTLRERIVLALTIGQVMTDSGINKLEDAMKNHRDSKLLINGHISYRFLKAEKNLANKYNIPYTVISNEEYETDIGAVLTYDYAIDYGNIFIEEEDIMEDKKQERSSSIFSVIKDWFTSPK</sequence>
<accession>A0ABS4S6Q6</accession>
<dbReference type="EMBL" id="JAGIKX010000006">
    <property type="protein sequence ID" value="MBP2257188.1"/>
    <property type="molecule type" value="Genomic_DNA"/>
</dbReference>
<name>A0ABS4S6Q6_9BACI</name>
<dbReference type="Gene3D" id="3.30.1330.30">
    <property type="match status" value="1"/>
</dbReference>
<gene>
    <name evidence="1" type="ORF">J2Z81_001136</name>
</gene>
<dbReference type="Pfam" id="PF07997">
    <property type="entry name" value="DUF1694"/>
    <property type="match status" value="1"/>
</dbReference>
<dbReference type="Proteomes" id="UP001519294">
    <property type="component" value="Unassembled WGS sequence"/>
</dbReference>
<proteinExistence type="predicted"/>
<comment type="caution">
    <text evidence="1">The sequence shown here is derived from an EMBL/GenBank/DDBJ whole genome shotgun (WGS) entry which is preliminary data.</text>
</comment>
<protein>
    <submittedName>
        <fullName evidence="1">Uncharacterized protein YueI</fullName>
    </submittedName>
</protein>
<dbReference type="SUPFAM" id="SSF160515">
    <property type="entry name" value="YueI-like"/>
    <property type="match status" value="1"/>
</dbReference>
<dbReference type="PIRSF" id="PIRSF034303">
    <property type="entry name" value="DUF1694"/>
    <property type="match status" value="1"/>
</dbReference>
<keyword evidence="2" id="KW-1185">Reference proteome</keyword>
<reference evidence="1 2" key="1">
    <citation type="submission" date="2021-03" db="EMBL/GenBank/DDBJ databases">
        <title>Genomic Encyclopedia of Type Strains, Phase IV (KMG-IV): sequencing the most valuable type-strain genomes for metagenomic binning, comparative biology and taxonomic classification.</title>
        <authorList>
            <person name="Goeker M."/>
        </authorList>
    </citation>
    <scope>NUCLEOTIDE SEQUENCE [LARGE SCALE GENOMIC DNA]</scope>
    <source>
        <strain evidence="1 2">DSM 25790</strain>
    </source>
</reference>